<evidence type="ECO:0000313" key="7">
    <source>
        <dbReference type="EMBL" id="GFH58124.1"/>
    </source>
</evidence>
<keyword evidence="3 6" id="KW-1133">Transmembrane helix</keyword>
<organism evidence="7 8">
    <name type="scientific">Chaetoceros tenuissimus</name>
    <dbReference type="NCBI Taxonomy" id="426638"/>
    <lineage>
        <taxon>Eukaryota</taxon>
        <taxon>Sar</taxon>
        <taxon>Stramenopiles</taxon>
        <taxon>Ochrophyta</taxon>
        <taxon>Bacillariophyta</taxon>
        <taxon>Coscinodiscophyceae</taxon>
        <taxon>Chaetocerotophycidae</taxon>
        <taxon>Chaetocerotales</taxon>
        <taxon>Chaetocerotaceae</taxon>
        <taxon>Chaetoceros</taxon>
    </lineage>
</organism>
<feature type="transmembrane region" description="Helical" evidence="6">
    <location>
        <begin position="70"/>
        <end position="88"/>
    </location>
</feature>
<dbReference type="AlphaFoldDB" id="A0AAD3D8U0"/>
<evidence type="ECO:0000256" key="1">
    <source>
        <dbReference type="ARBA" id="ARBA00004141"/>
    </source>
</evidence>
<dbReference type="GO" id="GO:0007189">
    <property type="term" value="P:adenylate cyclase-activating G protein-coupled receptor signaling pathway"/>
    <property type="evidence" value="ECO:0007669"/>
    <property type="project" value="TreeGrafter"/>
</dbReference>
<dbReference type="GO" id="GO:0005886">
    <property type="term" value="C:plasma membrane"/>
    <property type="evidence" value="ECO:0007669"/>
    <property type="project" value="TreeGrafter"/>
</dbReference>
<feature type="transmembrane region" description="Helical" evidence="6">
    <location>
        <begin position="217"/>
        <end position="240"/>
    </location>
</feature>
<feature type="transmembrane region" description="Helical" evidence="6">
    <location>
        <begin position="326"/>
        <end position="346"/>
    </location>
</feature>
<feature type="region of interest" description="Disordered" evidence="5">
    <location>
        <begin position="445"/>
        <end position="468"/>
    </location>
</feature>
<dbReference type="PANTHER" id="PTHR23112">
    <property type="entry name" value="G PROTEIN-COUPLED RECEPTOR 157-RELATED"/>
    <property type="match status" value="1"/>
</dbReference>
<keyword evidence="4 6" id="KW-0472">Membrane</keyword>
<reference evidence="7 8" key="1">
    <citation type="journal article" date="2021" name="Sci. Rep.">
        <title>The genome of the diatom Chaetoceros tenuissimus carries an ancient integrated fragment of an extant virus.</title>
        <authorList>
            <person name="Hongo Y."/>
            <person name="Kimura K."/>
            <person name="Takaki Y."/>
            <person name="Yoshida Y."/>
            <person name="Baba S."/>
            <person name="Kobayashi G."/>
            <person name="Nagasaki K."/>
            <person name="Hano T."/>
            <person name="Tomaru Y."/>
        </authorList>
    </citation>
    <scope>NUCLEOTIDE SEQUENCE [LARGE SCALE GENOMIC DNA]</scope>
    <source>
        <strain evidence="7 8">NIES-3715</strain>
    </source>
</reference>
<feature type="transmembrane region" description="Helical" evidence="6">
    <location>
        <begin position="108"/>
        <end position="130"/>
    </location>
</feature>
<accession>A0AAD3D8U0</accession>
<gene>
    <name evidence="7" type="ORF">CTEN210_14600</name>
</gene>
<evidence type="ECO:0000256" key="3">
    <source>
        <dbReference type="ARBA" id="ARBA00022989"/>
    </source>
</evidence>
<evidence type="ECO:0000256" key="4">
    <source>
        <dbReference type="ARBA" id="ARBA00023136"/>
    </source>
</evidence>
<dbReference type="GO" id="GO:0004930">
    <property type="term" value="F:G protein-coupled receptor activity"/>
    <property type="evidence" value="ECO:0007669"/>
    <property type="project" value="TreeGrafter"/>
</dbReference>
<keyword evidence="8" id="KW-1185">Reference proteome</keyword>
<evidence type="ECO:0000256" key="6">
    <source>
        <dbReference type="SAM" id="Phobius"/>
    </source>
</evidence>
<dbReference type="Gene3D" id="1.20.1070.10">
    <property type="entry name" value="Rhodopsin 7-helix transmembrane proteins"/>
    <property type="match status" value="1"/>
</dbReference>
<feature type="transmembrane region" description="Helical" evidence="6">
    <location>
        <begin position="29"/>
        <end position="50"/>
    </location>
</feature>
<keyword evidence="2 6" id="KW-0812">Transmembrane</keyword>
<comment type="subcellular location">
    <subcellularLocation>
        <location evidence="1">Membrane</location>
        <topology evidence="1">Multi-pass membrane protein</topology>
    </subcellularLocation>
</comment>
<evidence type="ECO:0000256" key="2">
    <source>
        <dbReference type="ARBA" id="ARBA00022692"/>
    </source>
</evidence>
<dbReference type="EMBL" id="BLLK01000060">
    <property type="protein sequence ID" value="GFH58124.1"/>
    <property type="molecule type" value="Genomic_DNA"/>
</dbReference>
<dbReference type="PANTHER" id="PTHR23112:SF0">
    <property type="entry name" value="TRANSMEMBRANE PROTEIN 116"/>
    <property type="match status" value="1"/>
</dbReference>
<feature type="transmembrane region" description="Helical" evidence="6">
    <location>
        <begin position="294"/>
        <end position="314"/>
    </location>
</feature>
<dbReference type="SUPFAM" id="SSF81321">
    <property type="entry name" value="Family A G protein-coupled receptor-like"/>
    <property type="match status" value="1"/>
</dbReference>
<protein>
    <submittedName>
        <fullName evidence="7">Uncharacterized protein</fullName>
    </submittedName>
</protein>
<dbReference type="Proteomes" id="UP001054902">
    <property type="component" value="Unassembled WGS sequence"/>
</dbReference>
<evidence type="ECO:0000256" key="5">
    <source>
        <dbReference type="SAM" id="MobiDB-lite"/>
    </source>
</evidence>
<feature type="transmembrane region" description="Helical" evidence="6">
    <location>
        <begin position="150"/>
        <end position="167"/>
    </location>
</feature>
<comment type="caution">
    <text evidence="7">The sequence shown here is derived from an EMBL/GenBank/DDBJ whole genome shotgun (WGS) entry which is preliminary data.</text>
</comment>
<sequence>MIKYYSSSGYAREVEEAATVTNGMKYSTFSVQLVSASLSFLSSIAILYIIRKSSKQLSSSYHRIMTFMSIFDIIASISIGIGTIPFPTDSIYPFQPPMLGTDASCKTQAFLIMFGIVGAATLYLSLSWYFVARIIFRQSDFKIKYRLEPCFYSVTLAIALFIPSYFLQKNELNVSPYEPFCIITVKTPDSCSDESDWVDCYWREWTDSNHQQSLNVVLYWFACTFVLVLIAMVMIINFICRRKGSSKCSFINCCTDFNEEEPTVDATVANSSNPAQDQPEEVNERMGNVVAIQAIMYIFAFFLTWLFVIISVIVGEGGVFVDYAKIFFMPLQGFWNMLIFIFDKYVQVKTQFQQEENNGETQGFWKTIQVIFTKPENLPPIYFSDLPPNSNPRIFEDDDISSGVETREQTSENLKLYADISQKSNDDLSYDWSNAVSSVGVSMRSFSRPNATNANESDNTITQTTASS</sequence>
<name>A0AAD3D8U0_9STRA</name>
<evidence type="ECO:0000313" key="8">
    <source>
        <dbReference type="Proteomes" id="UP001054902"/>
    </source>
</evidence>
<proteinExistence type="predicted"/>